<proteinExistence type="predicted"/>
<evidence type="ECO:0000313" key="2">
    <source>
        <dbReference type="Proteomes" id="UP001601444"/>
    </source>
</evidence>
<dbReference type="RefSeq" id="WP_387700898.1">
    <property type="nucleotide sequence ID" value="NZ_JBIAMX010000008.1"/>
</dbReference>
<dbReference type="Proteomes" id="UP001601444">
    <property type="component" value="Unassembled WGS sequence"/>
</dbReference>
<protein>
    <recommendedName>
        <fullName evidence="3">Lipoprotein</fullName>
    </recommendedName>
</protein>
<evidence type="ECO:0000313" key="1">
    <source>
        <dbReference type="EMBL" id="MFF0544334.1"/>
    </source>
</evidence>
<dbReference type="EMBL" id="JBIAMX010000008">
    <property type="protein sequence ID" value="MFF0544334.1"/>
    <property type="molecule type" value="Genomic_DNA"/>
</dbReference>
<comment type="caution">
    <text evidence="1">The sequence shown here is derived from an EMBL/GenBank/DDBJ whole genome shotgun (WGS) entry which is preliminary data.</text>
</comment>
<sequence length="177" mass="18873">MKVARLLAFSVAVAAVPGCGSIDHPAAEPRCSIPVFDLNARDGSGAPVEPLGSSKRLVDEFAKAVAAKTESVTMGEMTTRAGWTGTWTHATYVGSMTTVEKINKNVGTHLEASCIKGFPPEFGDSDRPSYCFTLFFDAGVPVQAVVWTAANPDLTISRPSITPDTELHYAHGEMWAE</sequence>
<reference evidence="1 2" key="1">
    <citation type="submission" date="2024-10" db="EMBL/GenBank/DDBJ databases">
        <title>The Natural Products Discovery Center: Release of the First 8490 Sequenced Strains for Exploring Actinobacteria Biosynthetic Diversity.</title>
        <authorList>
            <person name="Kalkreuter E."/>
            <person name="Kautsar S.A."/>
            <person name="Yang D."/>
            <person name="Bader C.D."/>
            <person name="Teijaro C.N."/>
            <person name="Fluegel L."/>
            <person name="Davis C.M."/>
            <person name="Simpson J.R."/>
            <person name="Lauterbach L."/>
            <person name="Steele A.D."/>
            <person name="Gui C."/>
            <person name="Meng S."/>
            <person name="Li G."/>
            <person name="Viehrig K."/>
            <person name="Ye F."/>
            <person name="Su P."/>
            <person name="Kiefer A.F."/>
            <person name="Nichols A."/>
            <person name="Cepeda A.J."/>
            <person name="Yan W."/>
            <person name="Fan B."/>
            <person name="Jiang Y."/>
            <person name="Adhikari A."/>
            <person name="Zheng C.-J."/>
            <person name="Schuster L."/>
            <person name="Cowan T.M."/>
            <person name="Smanski M.J."/>
            <person name="Chevrette M.G."/>
            <person name="De Carvalho L.P.S."/>
            <person name="Shen B."/>
        </authorList>
    </citation>
    <scope>NUCLEOTIDE SEQUENCE [LARGE SCALE GENOMIC DNA]</scope>
    <source>
        <strain evidence="1 2">NPDC004045</strain>
    </source>
</reference>
<evidence type="ECO:0008006" key="3">
    <source>
        <dbReference type="Google" id="ProtNLM"/>
    </source>
</evidence>
<keyword evidence="2" id="KW-1185">Reference proteome</keyword>
<gene>
    <name evidence="1" type="ORF">ACFYTF_16000</name>
</gene>
<organism evidence="1 2">
    <name type="scientific">Nocardia thailandica</name>
    <dbReference type="NCBI Taxonomy" id="257275"/>
    <lineage>
        <taxon>Bacteria</taxon>
        <taxon>Bacillati</taxon>
        <taxon>Actinomycetota</taxon>
        <taxon>Actinomycetes</taxon>
        <taxon>Mycobacteriales</taxon>
        <taxon>Nocardiaceae</taxon>
        <taxon>Nocardia</taxon>
    </lineage>
</organism>
<name>A0ABW6PPP8_9NOCA</name>
<accession>A0ABW6PPP8</accession>